<evidence type="ECO:0000313" key="1">
    <source>
        <dbReference type="EMBL" id="CAG6499868.1"/>
    </source>
</evidence>
<reference evidence="1" key="1">
    <citation type="submission" date="2021-05" db="EMBL/GenBank/DDBJ databases">
        <authorList>
            <person name="Alioto T."/>
            <person name="Alioto T."/>
            <person name="Gomez Garrido J."/>
        </authorList>
    </citation>
    <scope>NUCLEOTIDE SEQUENCE</scope>
</reference>
<dbReference type="AlphaFoldDB" id="A0A8D8CUD1"/>
<accession>A0A8D8CUD1</accession>
<dbReference type="EMBL" id="HBUE01138983">
    <property type="protein sequence ID" value="CAG6499868.1"/>
    <property type="molecule type" value="Transcribed_RNA"/>
</dbReference>
<proteinExistence type="predicted"/>
<organism evidence="1">
    <name type="scientific">Culex pipiens</name>
    <name type="common">House mosquito</name>
    <dbReference type="NCBI Taxonomy" id="7175"/>
    <lineage>
        <taxon>Eukaryota</taxon>
        <taxon>Metazoa</taxon>
        <taxon>Ecdysozoa</taxon>
        <taxon>Arthropoda</taxon>
        <taxon>Hexapoda</taxon>
        <taxon>Insecta</taxon>
        <taxon>Pterygota</taxon>
        <taxon>Neoptera</taxon>
        <taxon>Endopterygota</taxon>
        <taxon>Diptera</taxon>
        <taxon>Nematocera</taxon>
        <taxon>Culicoidea</taxon>
        <taxon>Culicidae</taxon>
        <taxon>Culicinae</taxon>
        <taxon>Culicini</taxon>
        <taxon>Culex</taxon>
        <taxon>Culex</taxon>
    </lineage>
</organism>
<name>A0A8D8CUD1_CULPI</name>
<sequence length="202" mass="23358">MPQLDDEATREKIAQEKLKLFCDSLRTLYRQIKQLIGPERANVDKTLAKAARYEQLVKSDVGGSGSVYPAELIEDVKAECLHEINARLIGTGQVVNELIEQNLTVLTNYQELEEASRSLNWQRSGTILLGTEHQKPLEFYLREGFRIVHQMNLLVTRYKHTFKVVEVQQVDSIQRFRDCLKLPEELDLCVQEFVSFTVFMLK</sequence>
<protein>
    <submittedName>
        <fullName evidence="1">(northern house mosquito) hypothetical protein</fullName>
    </submittedName>
</protein>